<reference evidence="1" key="1">
    <citation type="submission" date="2022-06" db="EMBL/GenBank/DDBJ databases">
        <authorList>
            <person name="Legras J.-L."/>
            <person name="Devillers H."/>
            <person name="Grondin C."/>
        </authorList>
    </citation>
    <scope>NUCLEOTIDE SEQUENCE</scope>
    <source>
        <strain evidence="1">CLIB 1444</strain>
    </source>
</reference>
<accession>A0ACA9YBX6</accession>
<dbReference type="Proteomes" id="UP001152531">
    <property type="component" value="Unassembled WGS sequence"/>
</dbReference>
<comment type="caution">
    <text evidence="1">The sequence shown here is derived from an EMBL/GenBank/DDBJ whole genome shotgun (WGS) entry which is preliminary data.</text>
</comment>
<gene>
    <name evidence="1" type="ORF">CLIB1444_09S01552</name>
</gene>
<proteinExistence type="predicted"/>
<evidence type="ECO:0000313" key="2">
    <source>
        <dbReference type="Proteomes" id="UP001152531"/>
    </source>
</evidence>
<dbReference type="EMBL" id="CALSDN010000009">
    <property type="protein sequence ID" value="CAH6722346.1"/>
    <property type="molecule type" value="Genomic_DNA"/>
</dbReference>
<keyword evidence="2" id="KW-1185">Reference proteome</keyword>
<sequence length="146" mass="17356">MENELDDILNLEEQYYNEGFIEGQNESTKKQLLEGKEYGYQTGFQRFLIVGYISGLIEFWYKNINSYDQKSLKNHLDQSQIILDGIKMTNFDDDVEKYEKSLIKLRNKIRIITNLVKEQWKFKDVDDLVKEIGGIVQLNENVNDMW</sequence>
<protein>
    <submittedName>
        <fullName evidence="1">Protein Lto1p</fullName>
    </submittedName>
</protein>
<organism evidence="1 2">
    <name type="scientific">[Candida] jaroonii</name>
    <dbReference type="NCBI Taxonomy" id="467808"/>
    <lineage>
        <taxon>Eukaryota</taxon>
        <taxon>Fungi</taxon>
        <taxon>Dikarya</taxon>
        <taxon>Ascomycota</taxon>
        <taxon>Saccharomycotina</taxon>
        <taxon>Pichiomycetes</taxon>
        <taxon>Debaryomycetaceae</taxon>
        <taxon>Yamadazyma</taxon>
    </lineage>
</organism>
<evidence type="ECO:0000313" key="1">
    <source>
        <dbReference type="EMBL" id="CAH6722346.1"/>
    </source>
</evidence>
<name>A0ACA9YBX6_9ASCO</name>